<evidence type="ECO:0000256" key="1">
    <source>
        <dbReference type="ARBA" id="ARBA00004141"/>
    </source>
</evidence>
<keyword evidence="4 5" id="KW-0472">Membrane</keyword>
<proteinExistence type="predicted"/>
<feature type="transmembrane region" description="Helical" evidence="5">
    <location>
        <begin position="226"/>
        <end position="246"/>
    </location>
</feature>
<dbReference type="Pfam" id="PF00892">
    <property type="entry name" value="EamA"/>
    <property type="match status" value="2"/>
</dbReference>
<feature type="transmembrane region" description="Helical" evidence="5">
    <location>
        <begin position="75"/>
        <end position="95"/>
    </location>
</feature>
<dbReference type="InParanoid" id="A0A6P6XZ63"/>
<name>A0A6P6XZ63_DERPT</name>
<evidence type="ECO:0000259" key="6">
    <source>
        <dbReference type="Pfam" id="PF00892"/>
    </source>
</evidence>
<dbReference type="AlphaFoldDB" id="A0A6P6XZ63"/>
<accession>A0A6P6XZ63</accession>
<evidence type="ECO:0000256" key="5">
    <source>
        <dbReference type="SAM" id="Phobius"/>
    </source>
</evidence>
<dbReference type="GO" id="GO:0016020">
    <property type="term" value="C:membrane"/>
    <property type="evidence" value="ECO:0007669"/>
    <property type="project" value="UniProtKB-SubCell"/>
</dbReference>
<dbReference type="SUPFAM" id="SSF103481">
    <property type="entry name" value="Multidrug resistance efflux transporter EmrE"/>
    <property type="match status" value="2"/>
</dbReference>
<protein>
    <submittedName>
        <fullName evidence="8">Solute carrier family 35 member G1-like</fullName>
    </submittedName>
</protein>
<feature type="transmembrane region" description="Helical" evidence="5">
    <location>
        <begin position="316"/>
        <end position="336"/>
    </location>
</feature>
<dbReference type="RefSeq" id="XP_027197289.1">
    <property type="nucleotide sequence ID" value="XM_027341488.1"/>
</dbReference>
<dbReference type="OrthoDB" id="306876at2759"/>
<gene>
    <name evidence="8" type="primary">LOC113791683</name>
</gene>
<keyword evidence="7" id="KW-1185">Reference proteome</keyword>
<feature type="transmembrane region" description="Helical" evidence="5">
    <location>
        <begin position="258"/>
        <end position="281"/>
    </location>
</feature>
<feature type="transmembrane region" description="Helical" evidence="5">
    <location>
        <begin position="166"/>
        <end position="184"/>
    </location>
</feature>
<dbReference type="PANTHER" id="PTHR22911:SF6">
    <property type="entry name" value="SOLUTE CARRIER FAMILY 35 MEMBER G1"/>
    <property type="match status" value="1"/>
</dbReference>
<feature type="domain" description="EamA" evidence="6">
    <location>
        <begin position="76"/>
        <end position="207"/>
    </location>
</feature>
<dbReference type="InterPro" id="IPR037185">
    <property type="entry name" value="EmrE-like"/>
</dbReference>
<organism evidence="7 8">
    <name type="scientific">Dermatophagoides pteronyssinus</name>
    <name type="common">European house dust mite</name>
    <dbReference type="NCBI Taxonomy" id="6956"/>
    <lineage>
        <taxon>Eukaryota</taxon>
        <taxon>Metazoa</taxon>
        <taxon>Ecdysozoa</taxon>
        <taxon>Arthropoda</taxon>
        <taxon>Chelicerata</taxon>
        <taxon>Arachnida</taxon>
        <taxon>Acari</taxon>
        <taxon>Acariformes</taxon>
        <taxon>Sarcoptiformes</taxon>
        <taxon>Astigmata</taxon>
        <taxon>Psoroptidia</taxon>
        <taxon>Analgoidea</taxon>
        <taxon>Pyroglyphidae</taxon>
        <taxon>Dermatophagoidinae</taxon>
        <taxon>Dermatophagoides</taxon>
    </lineage>
</organism>
<evidence type="ECO:0000313" key="7">
    <source>
        <dbReference type="Proteomes" id="UP000515146"/>
    </source>
</evidence>
<dbReference type="PANTHER" id="PTHR22911">
    <property type="entry name" value="ACYL-MALONYL CONDENSING ENZYME-RELATED"/>
    <property type="match status" value="1"/>
</dbReference>
<feature type="domain" description="EamA" evidence="6">
    <location>
        <begin position="228"/>
        <end position="358"/>
    </location>
</feature>
<dbReference type="OMA" id="DAMGKWL"/>
<feature type="transmembrane region" description="Helical" evidence="5">
    <location>
        <begin position="139"/>
        <end position="160"/>
    </location>
</feature>
<keyword evidence="2 5" id="KW-0812">Transmembrane</keyword>
<sequence length="406" mass="45823">MMDKSQPTKIFKTYNRQNSFNIPQFIQSHHHSDELMASISSNNKMNYRPIGQTIIDDDDDDDEPLTDKLNRKIPLFGLIMSMLSVVCYSLASLIVKILTEYHALEILGIRSVFQLIFYLSTTLYFRLPIFGLPGHRLDLSLRAIFGAIAAITIYMSYRLIPLADASTIQFSAPVLVFVLAYFILGEPMTCCHILIGFVALIGVVFVSKPKFILQFFDPSILEKVNYQGILLAIVAAISTAFSMIMLRKLKQTPVHIVVLWFSTVTIISAFSTLPFIAEFILPQDLRSWLWLLAIGLCGIGDQLFMTLAFKYESAGIVSVSRTMTIVLAFIWDTVILDVIVHWTSILGSILVIFSVIMLAIIRSVDDQNGIFKILWSYICCCSKRNYTDDESESEREKLLMSSPTTA</sequence>
<reference evidence="8" key="1">
    <citation type="submission" date="2025-08" db="UniProtKB">
        <authorList>
            <consortium name="RefSeq"/>
        </authorList>
    </citation>
    <scope>IDENTIFICATION</scope>
    <source>
        <strain evidence="8">Airmid</strain>
    </source>
</reference>
<feature type="transmembrane region" description="Helical" evidence="5">
    <location>
        <begin position="107"/>
        <end position="127"/>
    </location>
</feature>
<feature type="transmembrane region" description="Helical" evidence="5">
    <location>
        <begin position="287"/>
        <end position="309"/>
    </location>
</feature>
<evidence type="ECO:0000256" key="4">
    <source>
        <dbReference type="ARBA" id="ARBA00023136"/>
    </source>
</evidence>
<feature type="transmembrane region" description="Helical" evidence="5">
    <location>
        <begin position="342"/>
        <end position="361"/>
    </location>
</feature>
<comment type="subcellular location">
    <subcellularLocation>
        <location evidence="1">Membrane</location>
        <topology evidence="1">Multi-pass membrane protein</topology>
    </subcellularLocation>
</comment>
<keyword evidence="3 5" id="KW-1133">Transmembrane helix</keyword>
<evidence type="ECO:0000313" key="8">
    <source>
        <dbReference type="RefSeq" id="XP_027197289.1"/>
    </source>
</evidence>
<evidence type="ECO:0000256" key="2">
    <source>
        <dbReference type="ARBA" id="ARBA00022692"/>
    </source>
</evidence>
<dbReference type="Proteomes" id="UP000515146">
    <property type="component" value="Unplaced"/>
</dbReference>
<dbReference type="InterPro" id="IPR000620">
    <property type="entry name" value="EamA_dom"/>
</dbReference>
<evidence type="ECO:0000256" key="3">
    <source>
        <dbReference type="ARBA" id="ARBA00022989"/>
    </source>
</evidence>
<feature type="transmembrane region" description="Helical" evidence="5">
    <location>
        <begin position="189"/>
        <end position="206"/>
    </location>
</feature>
<dbReference type="KEGG" id="dpte:113791683"/>